<dbReference type="SUPFAM" id="SSF52499">
    <property type="entry name" value="Isochorismatase-like hydrolases"/>
    <property type="match status" value="1"/>
</dbReference>
<evidence type="ECO:0000256" key="1">
    <source>
        <dbReference type="ARBA" id="ARBA00022801"/>
    </source>
</evidence>
<dbReference type="RefSeq" id="WP_247026856.1">
    <property type="nucleotide sequence ID" value="NZ_JALKCH010000002.1"/>
</dbReference>
<dbReference type="PANTHER" id="PTHR43540">
    <property type="entry name" value="PEROXYUREIDOACRYLATE/UREIDOACRYLATE AMIDOHYDROLASE-RELATED"/>
    <property type="match status" value="1"/>
</dbReference>
<dbReference type="PANTHER" id="PTHR43540:SF1">
    <property type="entry name" value="ISOCHORISMATASE HYDROLASE"/>
    <property type="match status" value="1"/>
</dbReference>
<dbReference type="Proteomes" id="UP001203284">
    <property type="component" value="Unassembled WGS sequence"/>
</dbReference>
<dbReference type="InterPro" id="IPR000868">
    <property type="entry name" value="Isochorismatase-like_dom"/>
</dbReference>
<evidence type="ECO:0000259" key="2">
    <source>
        <dbReference type="Pfam" id="PF00857"/>
    </source>
</evidence>
<reference evidence="3 4" key="1">
    <citation type="submission" date="2022-04" db="EMBL/GenBank/DDBJ databases">
        <authorList>
            <person name="Grouzdev D.S."/>
            <person name="Pantiukh K.S."/>
            <person name="Krutkina M.S."/>
        </authorList>
    </citation>
    <scope>NUCLEOTIDE SEQUENCE [LARGE SCALE GENOMIC DNA]</scope>
    <source>
        <strain evidence="3 4">6x-1</strain>
    </source>
</reference>
<evidence type="ECO:0000313" key="3">
    <source>
        <dbReference type="EMBL" id="MCK0196105.1"/>
    </source>
</evidence>
<dbReference type="GO" id="GO:0016787">
    <property type="term" value="F:hydrolase activity"/>
    <property type="evidence" value="ECO:0007669"/>
    <property type="project" value="UniProtKB-KW"/>
</dbReference>
<dbReference type="CDD" id="cd01014">
    <property type="entry name" value="nicotinamidase_related"/>
    <property type="match status" value="1"/>
</dbReference>
<keyword evidence="4" id="KW-1185">Reference proteome</keyword>
<dbReference type="InterPro" id="IPR050272">
    <property type="entry name" value="Isochorismatase-like_hydrls"/>
</dbReference>
<dbReference type="EMBL" id="JALKCH010000002">
    <property type="protein sequence ID" value="MCK0196105.1"/>
    <property type="molecule type" value="Genomic_DNA"/>
</dbReference>
<protein>
    <submittedName>
        <fullName evidence="3">Cysteine hydrolase</fullName>
    </submittedName>
</protein>
<keyword evidence="1 3" id="KW-0378">Hydrolase</keyword>
<feature type="domain" description="Isochorismatase-like" evidence="2">
    <location>
        <begin position="4"/>
        <end position="147"/>
    </location>
</feature>
<dbReference type="InterPro" id="IPR036380">
    <property type="entry name" value="Isochorismatase-like_sf"/>
</dbReference>
<evidence type="ECO:0000313" key="4">
    <source>
        <dbReference type="Proteomes" id="UP001203284"/>
    </source>
</evidence>
<sequence>MTRALLIIDLQNDYFPGGAYPLAGTEVAAANAALLLASARARGSLVVHVRHESGEPDAPFFRPGTDGAAIHQAVAPRAGEAVVVKSGINAFLGTDLKAVLDEAGVTELTIAGAMSHMCVDAAVRAASDFGYAVTVVQDATATRDLDFDGRTVAAADVQAAFMSALAFGYASVISTTEALAAPAAA</sequence>
<comment type="caution">
    <text evidence="3">The sequence shown here is derived from an EMBL/GenBank/DDBJ whole genome shotgun (WGS) entry which is preliminary data.</text>
</comment>
<name>A0ABT0D827_9HYPH</name>
<proteinExistence type="predicted"/>
<gene>
    <name evidence="3" type="ORF">MWN34_04175</name>
</gene>
<accession>A0ABT0D827</accession>
<dbReference type="Gene3D" id="3.40.50.850">
    <property type="entry name" value="Isochorismatase-like"/>
    <property type="match status" value="1"/>
</dbReference>
<organism evidence="3 4">
    <name type="scientific">Ancylobacter crimeensis</name>
    <dbReference type="NCBI Taxonomy" id="2579147"/>
    <lineage>
        <taxon>Bacteria</taxon>
        <taxon>Pseudomonadati</taxon>
        <taxon>Pseudomonadota</taxon>
        <taxon>Alphaproteobacteria</taxon>
        <taxon>Hyphomicrobiales</taxon>
        <taxon>Xanthobacteraceae</taxon>
        <taxon>Ancylobacter</taxon>
    </lineage>
</organism>
<dbReference type="Pfam" id="PF00857">
    <property type="entry name" value="Isochorismatase"/>
    <property type="match status" value="1"/>
</dbReference>